<gene>
    <name evidence="2" type="ORF">VNI00_009988</name>
</gene>
<accession>A0AAW0CQS1</accession>
<protein>
    <submittedName>
        <fullName evidence="2">Uncharacterized protein</fullName>
    </submittedName>
</protein>
<proteinExistence type="predicted"/>
<keyword evidence="1" id="KW-0812">Transmembrane</keyword>
<sequence>MRVRIHLQQVLLLRQIPFDASKDSYSQRRYWLRRLYEALFPPHPNMGNMASLEAAKIPELQEKIVDDIRSWILGFVFAPIVTIASVSYATIVRCYSSNHCSAITVYTAEFRNPFNLQQ</sequence>
<name>A0AAW0CQS1_9AGAR</name>
<reference evidence="2 3" key="1">
    <citation type="submission" date="2024-01" db="EMBL/GenBank/DDBJ databases">
        <title>A draft genome for a cacao thread blight-causing isolate of Paramarasmius palmivorus.</title>
        <authorList>
            <person name="Baruah I.K."/>
            <person name="Bukari Y."/>
            <person name="Amoako-Attah I."/>
            <person name="Meinhardt L.W."/>
            <person name="Bailey B.A."/>
            <person name="Cohen S.P."/>
        </authorList>
    </citation>
    <scope>NUCLEOTIDE SEQUENCE [LARGE SCALE GENOMIC DNA]</scope>
    <source>
        <strain evidence="2 3">GH-12</strain>
    </source>
</reference>
<feature type="transmembrane region" description="Helical" evidence="1">
    <location>
        <begin position="71"/>
        <end position="91"/>
    </location>
</feature>
<keyword evidence="1" id="KW-1133">Transmembrane helix</keyword>
<dbReference type="EMBL" id="JAYKXP010000038">
    <property type="protein sequence ID" value="KAK7040182.1"/>
    <property type="molecule type" value="Genomic_DNA"/>
</dbReference>
<comment type="caution">
    <text evidence="2">The sequence shown here is derived from an EMBL/GenBank/DDBJ whole genome shotgun (WGS) entry which is preliminary data.</text>
</comment>
<evidence type="ECO:0000313" key="2">
    <source>
        <dbReference type="EMBL" id="KAK7040182.1"/>
    </source>
</evidence>
<evidence type="ECO:0000313" key="3">
    <source>
        <dbReference type="Proteomes" id="UP001383192"/>
    </source>
</evidence>
<keyword evidence="1" id="KW-0472">Membrane</keyword>
<evidence type="ECO:0000256" key="1">
    <source>
        <dbReference type="SAM" id="Phobius"/>
    </source>
</evidence>
<dbReference type="Proteomes" id="UP001383192">
    <property type="component" value="Unassembled WGS sequence"/>
</dbReference>
<organism evidence="2 3">
    <name type="scientific">Paramarasmius palmivorus</name>
    <dbReference type="NCBI Taxonomy" id="297713"/>
    <lineage>
        <taxon>Eukaryota</taxon>
        <taxon>Fungi</taxon>
        <taxon>Dikarya</taxon>
        <taxon>Basidiomycota</taxon>
        <taxon>Agaricomycotina</taxon>
        <taxon>Agaricomycetes</taxon>
        <taxon>Agaricomycetidae</taxon>
        <taxon>Agaricales</taxon>
        <taxon>Marasmiineae</taxon>
        <taxon>Marasmiaceae</taxon>
        <taxon>Paramarasmius</taxon>
    </lineage>
</organism>
<keyword evidence="3" id="KW-1185">Reference proteome</keyword>
<dbReference type="AlphaFoldDB" id="A0AAW0CQS1"/>